<dbReference type="Proteomes" id="UP000001949">
    <property type="component" value="Unassembled WGS sequence"/>
</dbReference>
<comment type="caution">
    <text evidence="2">The sequence shown here is derived from an EMBL/GenBank/DDBJ whole genome shotgun (WGS) entry which is preliminary data.</text>
</comment>
<keyword evidence="3" id="KW-1185">Reference proteome</keyword>
<sequence>MFNTISCDFSSMSQGDSVEDHRVNQKWLDRGQNFGK</sequence>
<organism evidence="2 3">
    <name type="scientific">Theileria parva</name>
    <name type="common">East coast fever infection agent</name>
    <dbReference type="NCBI Taxonomy" id="5875"/>
    <lineage>
        <taxon>Eukaryota</taxon>
        <taxon>Sar</taxon>
        <taxon>Alveolata</taxon>
        <taxon>Apicomplexa</taxon>
        <taxon>Aconoidasida</taxon>
        <taxon>Piroplasmida</taxon>
        <taxon>Theileriidae</taxon>
        <taxon>Theileria</taxon>
    </lineage>
</organism>
<dbReference type="EMBL" id="AAGK01000002">
    <property type="protein sequence ID" value="EAN33000.1"/>
    <property type="molecule type" value="Genomic_DNA"/>
</dbReference>
<name>Q4N4C3_THEPA</name>
<evidence type="ECO:0000313" key="3">
    <source>
        <dbReference type="Proteomes" id="UP000001949"/>
    </source>
</evidence>
<feature type="compositionally biased region" description="Basic and acidic residues" evidence="1">
    <location>
        <begin position="18"/>
        <end position="29"/>
    </location>
</feature>
<protein>
    <submittedName>
        <fullName evidence="2">Uncharacterized protein</fullName>
    </submittedName>
</protein>
<proteinExistence type="predicted"/>
<feature type="compositionally biased region" description="Polar residues" evidence="1">
    <location>
        <begin position="1"/>
        <end position="16"/>
    </location>
</feature>
<dbReference type="AlphaFoldDB" id="Q4N4C3"/>
<reference evidence="2 3" key="1">
    <citation type="journal article" date="2005" name="Science">
        <title>Genome sequence of Theileria parva, a bovine pathogen that transforms lymphocytes.</title>
        <authorList>
            <person name="Gardner M.J."/>
            <person name="Bishop R."/>
            <person name="Shah T."/>
            <person name="de Villiers E.P."/>
            <person name="Carlton J.M."/>
            <person name="Hall N."/>
            <person name="Ren Q."/>
            <person name="Paulsen I.T."/>
            <person name="Pain A."/>
            <person name="Berriman M."/>
            <person name="Wilson R.J.M."/>
            <person name="Sato S."/>
            <person name="Ralph S.A."/>
            <person name="Mann D.J."/>
            <person name="Xiong Z."/>
            <person name="Shallom S.J."/>
            <person name="Weidman J."/>
            <person name="Jiang L."/>
            <person name="Lynn J."/>
            <person name="Weaver B."/>
            <person name="Shoaibi A."/>
            <person name="Domingo A.R."/>
            <person name="Wasawo D."/>
            <person name="Crabtree J."/>
            <person name="Wortman J.R."/>
            <person name="Haas B."/>
            <person name="Angiuoli S.V."/>
            <person name="Creasy T.H."/>
            <person name="Lu C."/>
            <person name="Suh B."/>
            <person name="Silva J.C."/>
            <person name="Utterback T.R."/>
            <person name="Feldblyum T.V."/>
            <person name="Pertea M."/>
            <person name="Allen J."/>
            <person name="Nierman W.C."/>
            <person name="Taracha E.L.N."/>
            <person name="Salzberg S.L."/>
            <person name="White O.R."/>
            <person name="Fitzhugh H.A."/>
            <person name="Morzaria S."/>
            <person name="Venter J.C."/>
            <person name="Fraser C.M."/>
            <person name="Nene V."/>
        </authorList>
    </citation>
    <scope>NUCLEOTIDE SEQUENCE [LARGE SCALE GENOMIC DNA]</scope>
    <source>
        <strain evidence="2 3">Muguga</strain>
    </source>
</reference>
<dbReference type="InParanoid" id="Q4N4C3"/>
<evidence type="ECO:0000256" key="1">
    <source>
        <dbReference type="SAM" id="MobiDB-lite"/>
    </source>
</evidence>
<accession>Q4N4C3</accession>
<evidence type="ECO:0000313" key="2">
    <source>
        <dbReference type="EMBL" id="EAN33000.1"/>
    </source>
</evidence>
<gene>
    <name evidence="2" type="ordered locus">TP02_0716</name>
</gene>
<feature type="region of interest" description="Disordered" evidence="1">
    <location>
        <begin position="1"/>
        <end position="36"/>
    </location>
</feature>